<organism evidence="6 7">
    <name type="scientific">Parthenolecanium corni</name>
    <dbReference type="NCBI Taxonomy" id="536013"/>
    <lineage>
        <taxon>Eukaryota</taxon>
        <taxon>Metazoa</taxon>
        <taxon>Ecdysozoa</taxon>
        <taxon>Arthropoda</taxon>
        <taxon>Hexapoda</taxon>
        <taxon>Insecta</taxon>
        <taxon>Pterygota</taxon>
        <taxon>Neoptera</taxon>
        <taxon>Paraneoptera</taxon>
        <taxon>Hemiptera</taxon>
        <taxon>Sternorrhyncha</taxon>
        <taxon>Coccoidea</taxon>
        <taxon>Coccidae</taxon>
        <taxon>Parthenolecanium</taxon>
    </lineage>
</organism>
<comment type="subcellular location">
    <subcellularLocation>
        <location evidence="1">Membrane</location>
    </subcellularLocation>
</comment>
<evidence type="ECO:0000256" key="4">
    <source>
        <dbReference type="SAM" id="MobiDB-lite"/>
    </source>
</evidence>
<dbReference type="InterPro" id="IPR035892">
    <property type="entry name" value="C2_domain_sf"/>
</dbReference>
<dbReference type="InterPro" id="IPR000008">
    <property type="entry name" value="C2_dom"/>
</dbReference>
<feature type="compositionally biased region" description="Gly residues" evidence="4">
    <location>
        <begin position="104"/>
        <end position="118"/>
    </location>
</feature>
<dbReference type="GO" id="GO:0006887">
    <property type="term" value="P:exocytosis"/>
    <property type="evidence" value="ECO:0007669"/>
    <property type="project" value="TreeGrafter"/>
</dbReference>
<dbReference type="PANTHER" id="PTHR45716">
    <property type="entry name" value="BITESIZE, ISOFORM I"/>
    <property type="match status" value="1"/>
</dbReference>
<dbReference type="InterPro" id="IPR001565">
    <property type="entry name" value="Synaptotagmin"/>
</dbReference>
<protein>
    <recommendedName>
        <fullName evidence="5">C2 domain-containing protein</fullName>
    </recommendedName>
</protein>
<name>A0AAN9Y9D3_9HEMI</name>
<feature type="compositionally biased region" description="Basic and acidic residues" evidence="4">
    <location>
        <begin position="926"/>
        <end position="938"/>
    </location>
</feature>
<feature type="compositionally biased region" description="Acidic residues" evidence="4">
    <location>
        <begin position="154"/>
        <end position="173"/>
    </location>
</feature>
<dbReference type="FunFam" id="2.60.40.150:FF:000006">
    <property type="entry name" value="Synaptotagmin-like 5, isoform CRA_a"/>
    <property type="match status" value="1"/>
</dbReference>
<dbReference type="InterPro" id="IPR043567">
    <property type="entry name" value="SYTL1-5_C2B"/>
</dbReference>
<feature type="domain" description="C2" evidence="5">
    <location>
        <begin position="1365"/>
        <end position="1490"/>
    </location>
</feature>
<feature type="domain" description="C2" evidence="5">
    <location>
        <begin position="1219"/>
        <end position="1341"/>
    </location>
</feature>
<feature type="region of interest" description="Disordered" evidence="4">
    <location>
        <begin position="1016"/>
        <end position="1072"/>
    </location>
</feature>
<feature type="region of interest" description="Disordered" evidence="4">
    <location>
        <begin position="433"/>
        <end position="463"/>
    </location>
</feature>
<feature type="compositionally biased region" description="Basic and acidic residues" evidence="4">
    <location>
        <begin position="42"/>
        <end position="51"/>
    </location>
</feature>
<feature type="compositionally biased region" description="Basic and acidic residues" evidence="4">
    <location>
        <begin position="569"/>
        <end position="581"/>
    </location>
</feature>
<reference evidence="6 7" key="1">
    <citation type="submission" date="2024-03" db="EMBL/GenBank/DDBJ databases">
        <title>Adaptation during the transition from Ophiocordyceps entomopathogen to insect associate is accompanied by gene loss and intensified selection.</title>
        <authorList>
            <person name="Ward C.M."/>
            <person name="Onetto C.A."/>
            <person name="Borneman A.R."/>
        </authorList>
    </citation>
    <scope>NUCLEOTIDE SEQUENCE [LARGE SCALE GENOMIC DNA]</scope>
    <source>
        <strain evidence="6">AWRI1</strain>
        <tissue evidence="6">Single Adult Female</tissue>
    </source>
</reference>
<evidence type="ECO:0000256" key="2">
    <source>
        <dbReference type="ARBA" id="ARBA00022737"/>
    </source>
</evidence>
<dbReference type="SMART" id="SM00239">
    <property type="entry name" value="C2"/>
    <property type="match status" value="2"/>
</dbReference>
<keyword evidence="7" id="KW-1185">Reference proteome</keyword>
<dbReference type="PANTHER" id="PTHR45716:SF2">
    <property type="entry name" value="BITESIZE, ISOFORM I"/>
    <property type="match status" value="1"/>
</dbReference>
<dbReference type="Pfam" id="PF00168">
    <property type="entry name" value="C2"/>
    <property type="match status" value="2"/>
</dbReference>
<sequence length="1527" mass="169115">MLVDTEVDRVLEYYAQHSASVGLQARENVFLETGFIVVRNGEESNESRGSRAENVAPNNENHNATNIFNGDAGDYLVRAVGHNQQSVGNSDSDNHEDGCNNPGGNTGDNSGQGTGNNGDSGEVNNEDHASGSNNENNDNDDNDKKNDGSSVKDSDEEGVDTDIDEEENTEDDDMIKTDRFDEGTNSSIKSYLVNKLPFPSDDFNKEDSKLVVTSTSSILSNTPYDSIEASNKLNAPNEDYLSNHINFRMKNAANDFVELITIKGNSLSDEFSGTESMEYIHETEHQKLSAEFENRYTNLITITQGAVDKVIHTDDADAPYNKHVTTAAAIDSSEVHVITGSDTLSAVICLEEGLADDDSWVEELDRDDFATEESSESEDLSSFIEQEEVRRFNRCDIDFTLHTIVEESGEDSDVDEKENTTTELEKYFVFEIGGTNNNEDDDAISSSNNGGPDMDSISESSSTISETIEMVKVAEIPTRSEKNSSSSDLTPSRLEKYFLSGFMGFNKRDSDGSVGSDSEGKHSPEQRRKKLVRARGTARHSSQDNLNEEQQINYESYSESSDSDAVDTNEEHHSSFEKNDGQFDTVKRMKKKKRSVGVPSIEHLETCCENLGDGKKLEKENGQQELSGSTLEEIPVSILNDLSHNSVAKDVESAQTTNAVAPSKNEKSKNLLAPIVNDTLARKDSFNNWSSDEETNLMMSKMRSFFKSMIANQRNKNASPVIKSRNKPPQLVYFEAELTRLMKTVPGIRDDQVKEIVEYLSSEDTWSDSYDSSDYTSSDLEIGTKKSPFGENISVEHCKVPDMCADGSKKDSDLVYRCLMSSFQQRSAAEGAALSSDSSASRCSPPLMNKVMQHIGSRLVALMHEVTEGSAAMSGVGSGLKVGGGRYHRRMQPKLPTICTTTEEEDDSLEECSPLPRSKSYDPLLEESRQETSDNERFSWRGSFESALMTGSDSRTRLPSAGETSASALALAAAKRRSAGDLLFKSGNNSREHLDRVRSCGSIGGGVEDKIWSLRHPRKRRSSVPEAVSNSGGESADGENDSEDDVELRPHESSEEKMSASGENLAKSTTLPRALQTSNIISSTNSLPRLSSSVSPSTNIYKVNSSHQFGVKSARYRPPGYNPRMNAGSYATLCAPPRREYNRRRQTNHEIPSPSISVLSVGTGDNCSVASDISERTGILDNESEKSPSRVSTVTVTRSDSMASVYSGAGEGRYGIVPIRGEVEFSLQYNYKAGDVEIHIKRCSDLAPVDVKRNRSDPYVKVYLLPDKSKSGKRKTRVKKHTLNPIFDEILKYHVTLEELKSRTLWLSVWHSDIFGRNDFLGEVIIPLENKVFDDPLPKLYILKERSEVPDSVSTFKGDLIVALKFALPLENKLKSRSSKELGSLHVLVKEAKNLTAVKSSGTSDPFCKSYLLPNKGRSCKQKTPVLKRTCNPVWNHTFVYNNVTLDEMSQRCLELTIWDHDRIASNEFLGGVRLSLGTGLCNDKSVDWMDSNNREIALWQRMMKHPNFWVESSLILRPSLDLRTKN</sequence>
<dbReference type="Gene3D" id="2.60.40.150">
    <property type="entry name" value="C2 domain"/>
    <property type="match status" value="2"/>
</dbReference>
<accession>A0AAN9Y9D3</accession>
<dbReference type="GO" id="GO:0070382">
    <property type="term" value="C:exocytic vesicle"/>
    <property type="evidence" value="ECO:0007669"/>
    <property type="project" value="TreeGrafter"/>
</dbReference>
<feature type="region of interest" description="Disordered" evidence="4">
    <location>
        <begin position="84"/>
        <end position="182"/>
    </location>
</feature>
<evidence type="ECO:0000313" key="6">
    <source>
        <dbReference type="EMBL" id="KAK7602582.1"/>
    </source>
</evidence>
<comment type="caution">
    <text evidence="6">The sequence shown here is derived from an EMBL/GenBank/DDBJ whole genome shotgun (WGS) entry which is preliminary data.</text>
</comment>
<dbReference type="CDD" id="cd04020">
    <property type="entry name" value="C2B_SLP_1-2-3-4"/>
    <property type="match status" value="1"/>
</dbReference>
<dbReference type="PRINTS" id="PR00399">
    <property type="entry name" value="SYNAPTOTAGMN"/>
</dbReference>
<feature type="region of interest" description="Disordered" evidence="4">
    <location>
        <begin position="1176"/>
        <end position="1195"/>
    </location>
</feature>
<dbReference type="Proteomes" id="UP001367676">
    <property type="component" value="Unassembled WGS sequence"/>
</dbReference>
<dbReference type="CDD" id="cd08521">
    <property type="entry name" value="C2A_SLP"/>
    <property type="match status" value="1"/>
</dbReference>
<dbReference type="GO" id="GO:0042043">
    <property type="term" value="F:neurexin family protein binding"/>
    <property type="evidence" value="ECO:0007669"/>
    <property type="project" value="TreeGrafter"/>
</dbReference>
<dbReference type="EMBL" id="JBBCAQ010000008">
    <property type="protein sequence ID" value="KAK7602582.1"/>
    <property type="molecule type" value="Genomic_DNA"/>
</dbReference>
<feature type="region of interest" description="Disordered" evidence="4">
    <location>
        <begin position="42"/>
        <end position="69"/>
    </location>
</feature>
<feature type="compositionally biased region" description="Acidic residues" evidence="4">
    <location>
        <begin position="1036"/>
        <end position="1046"/>
    </location>
</feature>
<feature type="compositionally biased region" description="Polar residues" evidence="4">
    <location>
        <begin position="56"/>
        <end position="68"/>
    </location>
</feature>
<dbReference type="PRINTS" id="PR00360">
    <property type="entry name" value="C2DOMAIN"/>
</dbReference>
<feature type="compositionally biased region" description="Basic residues" evidence="4">
    <location>
        <begin position="527"/>
        <end position="538"/>
    </location>
</feature>
<evidence type="ECO:0000259" key="5">
    <source>
        <dbReference type="PROSITE" id="PS50004"/>
    </source>
</evidence>
<evidence type="ECO:0000256" key="1">
    <source>
        <dbReference type="ARBA" id="ARBA00004370"/>
    </source>
</evidence>
<evidence type="ECO:0000256" key="3">
    <source>
        <dbReference type="ARBA" id="ARBA00023136"/>
    </source>
</evidence>
<dbReference type="PROSITE" id="PS50004">
    <property type="entry name" value="C2"/>
    <property type="match status" value="2"/>
</dbReference>
<proteinExistence type="predicted"/>
<keyword evidence="2" id="KW-0677">Repeat</keyword>
<feature type="compositionally biased region" description="Polar residues" evidence="4">
    <location>
        <begin position="539"/>
        <end position="553"/>
    </location>
</feature>
<keyword evidence="3" id="KW-0472">Membrane</keyword>
<feature type="compositionally biased region" description="Basic and acidic residues" evidence="4">
    <location>
        <begin position="142"/>
        <end position="153"/>
    </location>
</feature>
<feature type="region of interest" description="Disordered" evidence="4">
    <location>
        <begin position="508"/>
        <end position="581"/>
    </location>
</feature>
<dbReference type="GO" id="GO:0005886">
    <property type="term" value="C:plasma membrane"/>
    <property type="evidence" value="ECO:0007669"/>
    <property type="project" value="TreeGrafter"/>
</dbReference>
<feature type="compositionally biased region" description="Basic and acidic residues" evidence="4">
    <location>
        <begin position="1047"/>
        <end position="1058"/>
    </location>
</feature>
<gene>
    <name evidence="6" type="ORF">V9T40_008171</name>
</gene>
<evidence type="ECO:0000313" key="7">
    <source>
        <dbReference type="Proteomes" id="UP001367676"/>
    </source>
</evidence>
<feature type="region of interest" description="Disordered" evidence="4">
    <location>
        <begin position="898"/>
        <end position="938"/>
    </location>
</feature>
<dbReference type="SUPFAM" id="SSF49562">
    <property type="entry name" value="C2 domain (Calcium/lipid-binding domain, CaLB)"/>
    <property type="match status" value="2"/>
</dbReference>